<keyword evidence="1" id="KW-1133">Transmembrane helix</keyword>
<evidence type="ECO:0000256" key="1">
    <source>
        <dbReference type="SAM" id="Phobius"/>
    </source>
</evidence>
<comment type="caution">
    <text evidence="2">The sequence shown here is derived from an EMBL/GenBank/DDBJ whole genome shotgun (WGS) entry which is preliminary data.</text>
</comment>
<organism evidence="2">
    <name type="scientific">mine drainage metagenome</name>
    <dbReference type="NCBI Taxonomy" id="410659"/>
    <lineage>
        <taxon>unclassified sequences</taxon>
        <taxon>metagenomes</taxon>
        <taxon>ecological metagenomes</taxon>
    </lineage>
</organism>
<proteinExistence type="predicted"/>
<dbReference type="AlphaFoldDB" id="A0A1J5R4K2"/>
<reference evidence="2" key="1">
    <citation type="submission" date="2016-10" db="EMBL/GenBank/DDBJ databases">
        <title>Sequence of Gallionella enrichment culture.</title>
        <authorList>
            <person name="Poehlein A."/>
            <person name="Muehling M."/>
            <person name="Daniel R."/>
        </authorList>
    </citation>
    <scope>NUCLEOTIDE SEQUENCE</scope>
</reference>
<evidence type="ECO:0000313" key="2">
    <source>
        <dbReference type="EMBL" id="OIQ86908.1"/>
    </source>
</evidence>
<name>A0A1J5R4K2_9ZZZZ</name>
<feature type="transmembrane region" description="Helical" evidence="1">
    <location>
        <begin position="20"/>
        <end position="39"/>
    </location>
</feature>
<keyword evidence="1" id="KW-0812">Transmembrane</keyword>
<protein>
    <submittedName>
        <fullName evidence="2">Uncharacterized protein</fullName>
    </submittedName>
</protein>
<dbReference type="EMBL" id="MLJW01000452">
    <property type="protein sequence ID" value="OIQ86908.1"/>
    <property type="molecule type" value="Genomic_DNA"/>
</dbReference>
<sequence length="77" mass="8961">MLPLLLPPHLLLMPLLLPPHLLLTLLLLPPHLLLTLLLLPPHLLKKRSNRFFELAIKKPTRVGFFIEFFGTQYPPKR</sequence>
<accession>A0A1J5R4K2</accession>
<gene>
    <name evidence="2" type="ORF">GALL_312400</name>
</gene>
<keyword evidence="1" id="KW-0472">Membrane</keyword>